<proteinExistence type="predicted"/>
<dbReference type="Proteomes" id="UP001054945">
    <property type="component" value="Unassembled WGS sequence"/>
</dbReference>
<dbReference type="AlphaFoldDB" id="A0AAV4X744"/>
<gene>
    <name evidence="2" type="ORF">CEXT_731271</name>
</gene>
<name>A0AAV4X744_CAEEX</name>
<feature type="transmembrane region" description="Helical" evidence="1">
    <location>
        <begin position="172"/>
        <end position="192"/>
    </location>
</feature>
<evidence type="ECO:0000313" key="2">
    <source>
        <dbReference type="EMBL" id="GIY89990.1"/>
    </source>
</evidence>
<reference evidence="2 3" key="1">
    <citation type="submission" date="2021-06" db="EMBL/GenBank/DDBJ databases">
        <title>Caerostris extrusa draft genome.</title>
        <authorList>
            <person name="Kono N."/>
            <person name="Arakawa K."/>
        </authorList>
    </citation>
    <scope>NUCLEOTIDE SEQUENCE [LARGE SCALE GENOMIC DNA]</scope>
</reference>
<keyword evidence="1" id="KW-1133">Transmembrane helix</keyword>
<keyword evidence="1" id="KW-0812">Transmembrane</keyword>
<accession>A0AAV4X744</accession>
<dbReference type="EMBL" id="BPLR01017279">
    <property type="protein sequence ID" value="GIY89990.1"/>
    <property type="molecule type" value="Genomic_DNA"/>
</dbReference>
<protein>
    <submittedName>
        <fullName evidence="2">Uncharacterized protein</fullName>
    </submittedName>
</protein>
<keyword evidence="3" id="KW-1185">Reference proteome</keyword>
<keyword evidence="1" id="KW-0472">Membrane</keyword>
<evidence type="ECO:0000256" key="1">
    <source>
        <dbReference type="SAM" id="Phobius"/>
    </source>
</evidence>
<evidence type="ECO:0000313" key="3">
    <source>
        <dbReference type="Proteomes" id="UP001054945"/>
    </source>
</evidence>
<comment type="caution">
    <text evidence="2">The sequence shown here is derived from an EMBL/GenBank/DDBJ whole genome shotgun (WGS) entry which is preliminary data.</text>
</comment>
<organism evidence="2 3">
    <name type="scientific">Caerostris extrusa</name>
    <name type="common">Bark spider</name>
    <name type="synonym">Caerostris bankana</name>
    <dbReference type="NCBI Taxonomy" id="172846"/>
    <lineage>
        <taxon>Eukaryota</taxon>
        <taxon>Metazoa</taxon>
        <taxon>Ecdysozoa</taxon>
        <taxon>Arthropoda</taxon>
        <taxon>Chelicerata</taxon>
        <taxon>Arachnida</taxon>
        <taxon>Araneae</taxon>
        <taxon>Araneomorphae</taxon>
        <taxon>Entelegynae</taxon>
        <taxon>Araneoidea</taxon>
        <taxon>Araneidae</taxon>
        <taxon>Caerostris</taxon>
    </lineage>
</organism>
<sequence length="251" mass="28996">MHRDRRKLFAQNSFQVVFSTGKPFRLEDESIVERAWLEDKIMLKTCVLNRDVIAIGVYLQLVEGEGEGVVLPLPPSLSWKTCTETEENYLHKNSFQVVFSTGKPLRLGEESIVERGWLEDKIMLKTCVLNRDVIAIGVYLQLLEGEGDELCFPPTPPFLSDELLRQRMKLQFYVYIEAGVLQIFATVCFLLISKAEYFGKKPANASRSCYQGSFNFETRRLIQLRDVRRALNPYKCRLELKMSQQEKAKVN</sequence>